<dbReference type="EMBL" id="LACI01001322">
    <property type="protein sequence ID" value="KJU84721.1"/>
    <property type="molecule type" value="Genomic_DNA"/>
</dbReference>
<organism evidence="2 3">
    <name type="scientific">Candidatus Magnetobacterium bavaricum</name>
    <dbReference type="NCBI Taxonomy" id="29290"/>
    <lineage>
        <taxon>Bacteria</taxon>
        <taxon>Pseudomonadati</taxon>
        <taxon>Nitrospirota</taxon>
        <taxon>Thermodesulfovibrionia</taxon>
        <taxon>Thermodesulfovibrionales</taxon>
        <taxon>Candidatus Magnetobacteriaceae</taxon>
        <taxon>Candidatus Magnetobacterium</taxon>
    </lineage>
</organism>
<gene>
    <name evidence="2" type="ORF">MBAV_003085</name>
</gene>
<sequence>MDTGHNTVLLIRWLKVQILRGAPGKYSNIANPQSITEYHRVSPGIKTGCKLHPPDAEMHPPPDRRRPLISLTLRKRTVPRLI</sequence>
<evidence type="ECO:0000313" key="3">
    <source>
        <dbReference type="Proteomes" id="UP000033423"/>
    </source>
</evidence>
<keyword evidence="3" id="KW-1185">Reference proteome</keyword>
<dbReference type="Proteomes" id="UP000033423">
    <property type="component" value="Unassembled WGS sequence"/>
</dbReference>
<comment type="caution">
    <text evidence="2">The sequence shown here is derived from an EMBL/GenBank/DDBJ whole genome shotgun (WGS) entry which is preliminary data.</text>
</comment>
<proteinExistence type="predicted"/>
<protein>
    <submittedName>
        <fullName evidence="2">Uncharacterized protein</fullName>
    </submittedName>
</protein>
<dbReference type="AlphaFoldDB" id="A0A0F3GS45"/>
<reference evidence="2 3" key="1">
    <citation type="submission" date="2015-02" db="EMBL/GenBank/DDBJ databases">
        <title>Single-cell genomics of uncultivated deep-branching MTB reveals a conserved set of magnetosome genes.</title>
        <authorList>
            <person name="Kolinko S."/>
            <person name="Richter M."/>
            <person name="Glockner F.O."/>
            <person name="Brachmann A."/>
            <person name="Schuler D."/>
        </authorList>
    </citation>
    <scope>NUCLEOTIDE SEQUENCE [LARGE SCALE GENOMIC DNA]</scope>
    <source>
        <strain evidence="2">TM-1</strain>
    </source>
</reference>
<accession>A0A0F3GS45</accession>
<feature type="compositionally biased region" description="Basic and acidic residues" evidence="1">
    <location>
        <begin position="52"/>
        <end position="66"/>
    </location>
</feature>
<feature type="region of interest" description="Disordered" evidence="1">
    <location>
        <begin position="46"/>
        <end position="66"/>
    </location>
</feature>
<evidence type="ECO:0000313" key="2">
    <source>
        <dbReference type="EMBL" id="KJU84721.1"/>
    </source>
</evidence>
<name>A0A0F3GS45_9BACT</name>
<evidence type="ECO:0000256" key="1">
    <source>
        <dbReference type="SAM" id="MobiDB-lite"/>
    </source>
</evidence>